<dbReference type="PROSITE" id="PS50994">
    <property type="entry name" value="INTEGRASE"/>
    <property type="match status" value="1"/>
</dbReference>
<dbReference type="InterPro" id="IPR001584">
    <property type="entry name" value="Integrase_cat-core"/>
</dbReference>
<dbReference type="Gene3D" id="3.30.420.10">
    <property type="entry name" value="Ribonuclease H-like superfamily/Ribonuclease H"/>
    <property type="match status" value="1"/>
</dbReference>
<dbReference type="PANTHER" id="PTHR35004:SF8">
    <property type="entry name" value="TRANSPOSASE RV3428C-RELATED"/>
    <property type="match status" value="1"/>
</dbReference>
<dbReference type="PANTHER" id="PTHR35004">
    <property type="entry name" value="TRANSPOSASE RV3428C-RELATED"/>
    <property type="match status" value="1"/>
</dbReference>
<dbReference type="AlphaFoldDB" id="A0A6P1NXQ8"/>
<dbReference type="KEGG" id="psey:GU243_23545"/>
<dbReference type="EMBL" id="CP047899">
    <property type="protein sequence ID" value="QHK22544.1"/>
    <property type="molecule type" value="Genomic_DNA"/>
</dbReference>
<dbReference type="SUPFAM" id="SSF53098">
    <property type="entry name" value="Ribonuclease H-like"/>
    <property type="match status" value="1"/>
</dbReference>
<dbReference type="Pfam" id="PF00665">
    <property type="entry name" value="rve"/>
    <property type="match status" value="1"/>
</dbReference>
<dbReference type="EMBL" id="CP047898">
    <property type="protein sequence ID" value="QHK20342.1"/>
    <property type="molecule type" value="Genomic_DNA"/>
</dbReference>
<dbReference type="EMBL" id="CP047898">
    <property type="protein sequence ID" value="QHK21811.1"/>
    <property type="molecule type" value="Genomic_DNA"/>
</dbReference>
<evidence type="ECO:0000313" key="8">
    <source>
        <dbReference type="Proteomes" id="UP000464186"/>
    </source>
</evidence>
<evidence type="ECO:0000259" key="2">
    <source>
        <dbReference type="PROSITE" id="PS50994"/>
    </source>
</evidence>
<feature type="domain" description="Integrase catalytic" evidence="2">
    <location>
        <begin position="113"/>
        <end position="292"/>
    </location>
</feature>
<dbReference type="InterPro" id="IPR036397">
    <property type="entry name" value="RNaseH_sf"/>
</dbReference>
<evidence type="ECO:0000256" key="1">
    <source>
        <dbReference type="SAM" id="MobiDB-lite"/>
    </source>
</evidence>
<reference evidence="6 8" key="1">
    <citation type="submission" date="2020-01" db="EMBL/GenBank/DDBJ databases">
        <title>Pseudarthrobacter psychrotolerans sp. nov., isolated from antarctic soil.</title>
        <authorList>
            <person name="Shin Y."/>
            <person name="Park W."/>
        </authorList>
    </citation>
    <scope>NUCLEOTIDE SEQUENCE [LARGE SCALE GENOMIC DNA]</scope>
    <source>
        <strain evidence="6 8">YJ56</strain>
        <plasmid evidence="7 8">unnamed1</plasmid>
    </source>
</reference>
<dbReference type="GO" id="GO:0015074">
    <property type="term" value="P:DNA integration"/>
    <property type="evidence" value="ECO:0007669"/>
    <property type="project" value="InterPro"/>
</dbReference>
<dbReference type="KEGG" id="psey:GU243_12030"/>
<organism evidence="6 8">
    <name type="scientific">Pseudarthrobacter psychrotolerans</name>
    <dbReference type="NCBI Taxonomy" id="2697569"/>
    <lineage>
        <taxon>Bacteria</taxon>
        <taxon>Bacillati</taxon>
        <taxon>Actinomycetota</taxon>
        <taxon>Actinomycetes</taxon>
        <taxon>Micrococcales</taxon>
        <taxon>Micrococcaceae</taxon>
        <taxon>Pseudarthrobacter</taxon>
    </lineage>
</organism>
<evidence type="ECO:0000313" key="4">
    <source>
        <dbReference type="EMBL" id="QHK20136.1"/>
    </source>
</evidence>
<proteinExistence type="predicted"/>
<gene>
    <name evidence="3" type="ORF">GU243_02985</name>
    <name evidence="4" type="ORF">GU243_10765</name>
    <name evidence="5" type="ORF">GU243_12030</name>
    <name evidence="6" type="ORF">GU243_21465</name>
    <name evidence="7" type="ORF">GU243_23545</name>
</gene>
<dbReference type="GO" id="GO:0003676">
    <property type="term" value="F:nucleic acid binding"/>
    <property type="evidence" value="ECO:0007669"/>
    <property type="project" value="InterPro"/>
</dbReference>
<dbReference type="EMBL" id="CP047898">
    <property type="protein sequence ID" value="QHK18902.1"/>
    <property type="molecule type" value="Genomic_DNA"/>
</dbReference>
<name>A0A6P1NXQ8_9MICC</name>
<feature type="region of interest" description="Disordered" evidence="1">
    <location>
        <begin position="367"/>
        <end position="386"/>
    </location>
</feature>
<dbReference type="NCBIfam" id="NF033546">
    <property type="entry name" value="transpos_IS21"/>
    <property type="match status" value="1"/>
</dbReference>
<dbReference type="Proteomes" id="UP000464186">
    <property type="component" value="Plasmid unnamed1"/>
</dbReference>
<keyword evidence="7" id="KW-0614">Plasmid</keyword>
<geneLocation type="plasmid" evidence="7 8">
    <name>unnamed1</name>
</geneLocation>
<dbReference type="KEGG" id="psey:GU243_02985"/>
<dbReference type="InterPro" id="IPR012337">
    <property type="entry name" value="RNaseH-like_sf"/>
</dbReference>
<protein>
    <submittedName>
        <fullName evidence="6">IS21 family transposase</fullName>
    </submittedName>
</protein>
<accession>A0A6P1NXQ8</accession>
<evidence type="ECO:0000313" key="6">
    <source>
        <dbReference type="EMBL" id="QHK21811.1"/>
    </source>
</evidence>
<dbReference type="KEGG" id="psey:GU243_21465"/>
<dbReference type="Proteomes" id="UP000464186">
    <property type="component" value="Chromosome"/>
</dbReference>
<dbReference type="KEGG" id="psey:GU243_10765"/>
<keyword evidence="8" id="KW-1185">Reference proteome</keyword>
<evidence type="ECO:0000313" key="3">
    <source>
        <dbReference type="EMBL" id="QHK18902.1"/>
    </source>
</evidence>
<evidence type="ECO:0000313" key="5">
    <source>
        <dbReference type="EMBL" id="QHK20342.1"/>
    </source>
</evidence>
<dbReference type="EMBL" id="CP047898">
    <property type="protein sequence ID" value="QHK20136.1"/>
    <property type="molecule type" value="Genomic_DNA"/>
</dbReference>
<evidence type="ECO:0000313" key="7">
    <source>
        <dbReference type="EMBL" id="QHK22544.1"/>
    </source>
</evidence>
<sequence length="513" mass="55205">MKFDGEIMEILAAYDLTGSLRAAAELTGCSHHTVARHVAARDAGQPIAEPVYRGRVTDAFLPKIEEWIEASKGKIRADKAHEKLQALGYRGSERSTRRAVAQVRAAWRLGHVRVHRPWVTEPGQWIQYDFGDGPLIEGKKTVLFVAWLAWSRFRVVIALRDRTAPSVFAALDRTFRVMGGAPTYVLTDNEKTVTVSHVAGVPVRNQQTVDFARHYGVTVLTCQPADPASKGGVEASVKIAKADIVPKDTNLRADYASFAEIEAACQAFMDEVNNREHRATRRKPAAMLAEEAPRLHRIPDTAHTVAFGLSRSVPENTPMVTFENGQYSVPAYLLGAKVFVRSHGAGGDEQVIVVHHGSKGPVEVARHPRARPGSPAINDAHFPDHRPRIPGDYTAKARTAAEVEFLAIGDGARTWLLEAAAAGTARMNVKMAEAVALAKIAGQADVDHALGTAAIHGRFANKDLASILNAALTRTTTHAAGETRSLTQGTAGWAAIGRPPATGGAAGVLEESA</sequence>